<feature type="compositionally biased region" description="Low complexity" evidence="1">
    <location>
        <begin position="468"/>
        <end position="483"/>
    </location>
</feature>
<dbReference type="STRING" id="2316362.A0A4Q2DSW4"/>
<feature type="compositionally biased region" description="Basic and acidic residues" evidence="1">
    <location>
        <begin position="430"/>
        <end position="467"/>
    </location>
</feature>
<keyword evidence="3" id="KW-1185">Reference proteome</keyword>
<accession>A0A4Q2DSW4</accession>
<proteinExistence type="predicted"/>
<dbReference type="AlphaFoldDB" id="A0A4Q2DSW4"/>
<evidence type="ECO:0000256" key="1">
    <source>
        <dbReference type="SAM" id="MobiDB-lite"/>
    </source>
</evidence>
<evidence type="ECO:0000313" key="2">
    <source>
        <dbReference type="EMBL" id="RXW22746.1"/>
    </source>
</evidence>
<feature type="compositionally biased region" description="Pro residues" evidence="1">
    <location>
        <begin position="132"/>
        <end position="144"/>
    </location>
</feature>
<feature type="compositionally biased region" description="Basic and acidic residues" evidence="1">
    <location>
        <begin position="347"/>
        <end position="394"/>
    </location>
</feature>
<sequence length="588" mass="66020">MHPSKKRLAFKTTDSHITELEPDDEWKAALKRRIEGELAPMVKDAKDQLETSLRRNPEDRNRLLADHQTAMMNIRILAEEQFREELGRERQERRWAAGMPVETNWMELLREEQGVIYQQIKQSDSRESAPVVRPPTLRPSPQPGPNSDTVYPPTAGGGKRTTPSPQPPERWMPPSNGDLDRGPPPSRSRRTLSVDESFGAQMLRLKRKSEGLRVGEGSESAGVPSRPAVVGVAELTKNLKSTLKSRIDDDIGDLVQLSTAWFKENALKVDGDAEQQLRSEVEEIKRSLAVLRSFASDMFGGDVVTVPPVAAEGESKGKRQPAVFDIAESSGSTDEESAPVHAQVPEARQEREMEPERGQGEVSRQIEPERNAEQPAKQADDNEETVRSQLDKLQGELTRQPKSGRAGTAMKGKARELEGLDDQDQAESGPSKEPERILNQEERRKREWHEQQEKLRRRAEEISERRAAAAGENNRQGNGAWTTPKPPPNNTHNSLVPWTRSTTSSASQTNKSSATTNPPPRPHTAIPNKPRTGSFGSYFPPPSTGGSWTIPQSEAMWAHVTRQQQERFRQEQELLMRREVDRGVRRRN</sequence>
<feature type="compositionally biased region" description="Polar residues" evidence="1">
    <location>
        <begin position="494"/>
        <end position="516"/>
    </location>
</feature>
<name>A0A4Q2DSW4_9AGAR</name>
<dbReference type="Proteomes" id="UP000290288">
    <property type="component" value="Unassembled WGS sequence"/>
</dbReference>
<comment type="caution">
    <text evidence="2">The sequence shown here is derived from an EMBL/GenBank/DDBJ whole genome shotgun (WGS) entry which is preliminary data.</text>
</comment>
<gene>
    <name evidence="2" type="ORF">EST38_g3114</name>
</gene>
<protein>
    <submittedName>
        <fullName evidence="2">Uncharacterized protein</fullName>
    </submittedName>
</protein>
<organism evidence="2 3">
    <name type="scientific">Candolleomyces aberdarensis</name>
    <dbReference type="NCBI Taxonomy" id="2316362"/>
    <lineage>
        <taxon>Eukaryota</taxon>
        <taxon>Fungi</taxon>
        <taxon>Dikarya</taxon>
        <taxon>Basidiomycota</taxon>
        <taxon>Agaricomycotina</taxon>
        <taxon>Agaricomycetes</taxon>
        <taxon>Agaricomycetidae</taxon>
        <taxon>Agaricales</taxon>
        <taxon>Agaricineae</taxon>
        <taxon>Psathyrellaceae</taxon>
        <taxon>Candolleomyces</taxon>
    </lineage>
</organism>
<feature type="region of interest" description="Disordered" evidence="1">
    <location>
        <begin position="311"/>
        <end position="551"/>
    </location>
</feature>
<reference evidence="2 3" key="1">
    <citation type="submission" date="2019-01" db="EMBL/GenBank/DDBJ databases">
        <title>Draft genome sequence of Psathyrella aberdarensis IHI B618.</title>
        <authorList>
            <person name="Buettner E."/>
            <person name="Kellner H."/>
        </authorList>
    </citation>
    <scope>NUCLEOTIDE SEQUENCE [LARGE SCALE GENOMIC DNA]</scope>
    <source>
        <strain evidence="2 3">IHI B618</strain>
    </source>
</reference>
<feature type="region of interest" description="Disordered" evidence="1">
    <location>
        <begin position="119"/>
        <end position="195"/>
    </location>
</feature>
<evidence type="ECO:0000313" key="3">
    <source>
        <dbReference type="Proteomes" id="UP000290288"/>
    </source>
</evidence>
<dbReference type="EMBL" id="SDEE01000062">
    <property type="protein sequence ID" value="RXW22746.1"/>
    <property type="molecule type" value="Genomic_DNA"/>
</dbReference>
<dbReference type="OrthoDB" id="2723779at2759"/>